<accession>A0ABP3GP35</accession>
<gene>
    <name evidence="2" type="ORF">GCM10008967_43490</name>
</gene>
<keyword evidence="1" id="KW-0472">Membrane</keyword>
<organism evidence="2 3">
    <name type="scientific">Bacillus carboniphilus</name>
    <dbReference type="NCBI Taxonomy" id="86663"/>
    <lineage>
        <taxon>Bacteria</taxon>
        <taxon>Bacillati</taxon>
        <taxon>Bacillota</taxon>
        <taxon>Bacilli</taxon>
        <taxon>Bacillales</taxon>
        <taxon>Bacillaceae</taxon>
        <taxon>Bacillus</taxon>
    </lineage>
</organism>
<evidence type="ECO:0000313" key="3">
    <source>
        <dbReference type="Proteomes" id="UP001500782"/>
    </source>
</evidence>
<feature type="transmembrane region" description="Helical" evidence="1">
    <location>
        <begin position="9"/>
        <end position="30"/>
    </location>
</feature>
<dbReference type="RefSeq" id="WP_343804237.1">
    <property type="nucleotide sequence ID" value="NZ_BAAADJ010000064.1"/>
</dbReference>
<keyword evidence="1" id="KW-0812">Transmembrane</keyword>
<dbReference type="Pfam" id="PF09911">
    <property type="entry name" value="DUF2140"/>
    <property type="match status" value="1"/>
</dbReference>
<dbReference type="InterPro" id="IPR018672">
    <property type="entry name" value="DUF2140"/>
</dbReference>
<comment type="caution">
    <text evidence="2">The sequence shown here is derived from an EMBL/GenBank/DDBJ whole genome shotgun (WGS) entry which is preliminary data.</text>
</comment>
<reference evidence="3" key="1">
    <citation type="journal article" date="2019" name="Int. J. Syst. Evol. Microbiol.">
        <title>The Global Catalogue of Microorganisms (GCM) 10K type strain sequencing project: providing services to taxonomists for standard genome sequencing and annotation.</title>
        <authorList>
            <consortium name="The Broad Institute Genomics Platform"/>
            <consortium name="The Broad Institute Genome Sequencing Center for Infectious Disease"/>
            <person name="Wu L."/>
            <person name="Ma J."/>
        </authorList>
    </citation>
    <scope>NUCLEOTIDE SEQUENCE [LARGE SCALE GENOMIC DNA]</scope>
    <source>
        <strain evidence="3">JCM 9731</strain>
    </source>
</reference>
<name>A0ABP3GP35_9BACI</name>
<evidence type="ECO:0000256" key="1">
    <source>
        <dbReference type="SAM" id="Phobius"/>
    </source>
</evidence>
<sequence>MKKVFSWKAAFWGLVALLFIMIIGLGIFLLQPIEHKSYTPSNLDEEAFIPISVQAEKTAINDLIHRYMKHEGLGGSLNYSVVLNNEVELYGSFEVFDQQLEFLMLFETRVLENGDLWLKEKSLHIGGLEVPSSYVLKFIQGHYDLPEWVSIHPADHAIYVSLTQLQLDNGARIKMKEFDLQNDDIELTLLVPKS</sequence>
<protein>
    <recommendedName>
        <fullName evidence="4">DUF2140 domain-containing protein</fullName>
    </recommendedName>
</protein>
<evidence type="ECO:0000313" key="2">
    <source>
        <dbReference type="EMBL" id="GAA0348468.1"/>
    </source>
</evidence>
<proteinExistence type="predicted"/>
<keyword evidence="1" id="KW-1133">Transmembrane helix</keyword>
<evidence type="ECO:0008006" key="4">
    <source>
        <dbReference type="Google" id="ProtNLM"/>
    </source>
</evidence>
<dbReference type="EMBL" id="BAAADJ010000064">
    <property type="protein sequence ID" value="GAA0348468.1"/>
    <property type="molecule type" value="Genomic_DNA"/>
</dbReference>
<keyword evidence="3" id="KW-1185">Reference proteome</keyword>
<dbReference type="Proteomes" id="UP001500782">
    <property type="component" value="Unassembled WGS sequence"/>
</dbReference>